<organism evidence="2 3">
    <name type="scientific">Candidatus Bacteroides avicola</name>
    <dbReference type="NCBI Taxonomy" id="2838468"/>
    <lineage>
        <taxon>Bacteria</taxon>
        <taxon>Pseudomonadati</taxon>
        <taxon>Bacteroidota</taxon>
        <taxon>Bacteroidia</taxon>
        <taxon>Bacteroidales</taxon>
        <taxon>Bacteroidaceae</taxon>
        <taxon>Bacteroides</taxon>
    </lineage>
</organism>
<dbReference type="EMBL" id="DWZI01000060">
    <property type="protein sequence ID" value="HJA86864.1"/>
    <property type="molecule type" value="Genomic_DNA"/>
</dbReference>
<gene>
    <name evidence="2" type="ORF">H9950_11880</name>
</gene>
<proteinExistence type="predicted"/>
<feature type="transmembrane region" description="Helical" evidence="1">
    <location>
        <begin position="28"/>
        <end position="50"/>
    </location>
</feature>
<keyword evidence="1" id="KW-1133">Transmembrane helix</keyword>
<accession>A0A9D2HYK5</accession>
<evidence type="ECO:0000313" key="3">
    <source>
        <dbReference type="Proteomes" id="UP000823862"/>
    </source>
</evidence>
<evidence type="ECO:0000256" key="1">
    <source>
        <dbReference type="SAM" id="Phobius"/>
    </source>
</evidence>
<feature type="transmembrane region" description="Helical" evidence="1">
    <location>
        <begin position="62"/>
        <end position="81"/>
    </location>
</feature>
<dbReference type="Proteomes" id="UP000823862">
    <property type="component" value="Unassembled WGS sequence"/>
</dbReference>
<keyword evidence="1" id="KW-0472">Membrane</keyword>
<comment type="caution">
    <text evidence="2">The sequence shown here is derived from an EMBL/GenBank/DDBJ whole genome shotgun (WGS) entry which is preliminary data.</text>
</comment>
<keyword evidence="1" id="KW-0812">Transmembrane</keyword>
<evidence type="ECO:0000313" key="2">
    <source>
        <dbReference type="EMBL" id="HJA86864.1"/>
    </source>
</evidence>
<reference evidence="2" key="2">
    <citation type="submission" date="2021-04" db="EMBL/GenBank/DDBJ databases">
        <authorList>
            <person name="Gilroy R."/>
        </authorList>
    </citation>
    <scope>NUCLEOTIDE SEQUENCE</scope>
    <source>
        <strain evidence="2">ChiHjej12B11-9795</strain>
    </source>
</reference>
<name>A0A9D2HYK5_9BACE</name>
<reference evidence="2" key="1">
    <citation type="journal article" date="2021" name="PeerJ">
        <title>Extensive microbial diversity within the chicken gut microbiome revealed by metagenomics and culture.</title>
        <authorList>
            <person name="Gilroy R."/>
            <person name="Ravi A."/>
            <person name="Getino M."/>
            <person name="Pursley I."/>
            <person name="Horton D.L."/>
            <person name="Alikhan N.F."/>
            <person name="Baker D."/>
            <person name="Gharbi K."/>
            <person name="Hall N."/>
            <person name="Watson M."/>
            <person name="Adriaenssens E.M."/>
            <person name="Foster-Nyarko E."/>
            <person name="Jarju S."/>
            <person name="Secka A."/>
            <person name="Antonio M."/>
            <person name="Oren A."/>
            <person name="Chaudhuri R.R."/>
            <person name="La Ragione R."/>
            <person name="Hildebrand F."/>
            <person name="Pallen M.J."/>
        </authorList>
    </citation>
    <scope>NUCLEOTIDE SEQUENCE</scope>
    <source>
        <strain evidence="2">ChiHjej12B11-9795</strain>
    </source>
</reference>
<sequence>MNYATVSFLNLLCYLLWGASRYMGYTRLVHFALLAAFASLYFTVRMLLYYRRHKAEAPQGTAFRIGFSFLCIGFFTVYYVMENVLAVQG</sequence>
<dbReference type="AlphaFoldDB" id="A0A9D2HYK5"/>
<protein>
    <submittedName>
        <fullName evidence="2">Uncharacterized protein</fullName>
    </submittedName>
</protein>